<dbReference type="Proteomes" id="UP000544742">
    <property type="component" value="Unassembled WGS sequence"/>
</dbReference>
<evidence type="ECO:0000256" key="1">
    <source>
        <dbReference type="SAM" id="Coils"/>
    </source>
</evidence>
<reference evidence="2 3" key="1">
    <citation type="journal article" date="2020" name="Biotechnol. Biofuels">
        <title>New insights from the biogas microbiome by comprehensive genome-resolved metagenomics of nearly 1600 species originating from multiple anaerobic digesters.</title>
        <authorList>
            <person name="Campanaro S."/>
            <person name="Treu L."/>
            <person name="Rodriguez-R L.M."/>
            <person name="Kovalovszki A."/>
            <person name="Ziels R.M."/>
            <person name="Maus I."/>
            <person name="Zhu X."/>
            <person name="Kougias P.G."/>
            <person name="Basile A."/>
            <person name="Luo G."/>
            <person name="Schluter A."/>
            <person name="Konstantinidis K.T."/>
            <person name="Angelidaki I."/>
        </authorList>
    </citation>
    <scope>NUCLEOTIDE SEQUENCE [LARGE SCALE GENOMIC DNA]</scope>
    <source>
        <strain evidence="2">AS27yjCOA_157</strain>
    </source>
</reference>
<dbReference type="SUPFAM" id="SSF51395">
    <property type="entry name" value="FMN-linked oxidoreductases"/>
    <property type="match status" value="1"/>
</dbReference>
<comment type="caution">
    <text evidence="2">The sequence shown here is derived from an EMBL/GenBank/DDBJ whole genome shotgun (WGS) entry which is preliminary data.</text>
</comment>
<dbReference type="EMBL" id="JAAYUN010000052">
    <property type="protein sequence ID" value="NLJ22028.1"/>
    <property type="molecule type" value="Genomic_DNA"/>
</dbReference>
<dbReference type="NCBIfam" id="TIGR03277">
    <property type="entry name" value="methan_mark_9"/>
    <property type="match status" value="1"/>
</dbReference>
<gene>
    <name evidence="2" type="ORF">GX426_02825</name>
</gene>
<dbReference type="AlphaFoldDB" id="A0A7K4AGA5"/>
<dbReference type="RefSeq" id="WP_276619652.1">
    <property type="nucleotide sequence ID" value="NZ_DAOQUD010000049.1"/>
</dbReference>
<keyword evidence="1" id="KW-0175">Coiled coil</keyword>
<sequence length="352" mass="38767">MVEVGYLHIDSPIAVISSNNRPETDNAVGLILLDGFDLDVVSPSQIQSRLSDVKQRLREWREGRANFPDIHDGQRAEEKEAKKLRRDAALGLCATCSEDGPLLDVARIAAQNLCLLELKMSSIRDPIRLLELIPILKRSGVTLSLRIRPEDLSNTLLQKLNESDLDLIHLDLRGLNGVSPKLVKKAADIRGPAIMALADVGDFEDARTLLAMGADVVSLRGADPEFVQWLAGAMLEYDLLSGWCNAPKHICAGGDLRGLTFCCPPVKNCAVFGALKRAGLSPEEFVNRKLAFAKGTPLEKGEGTCFGSLVWCCKISKPCYLRDEALSRAKLSEKEYMELKKKLAEKILQKIH</sequence>
<accession>A0A7K4AGA5</accession>
<evidence type="ECO:0000313" key="3">
    <source>
        <dbReference type="Proteomes" id="UP000544742"/>
    </source>
</evidence>
<protein>
    <submittedName>
        <fullName evidence="2">Methanogenesis marker 9 domain-containing protein</fullName>
    </submittedName>
</protein>
<feature type="coiled-coil region" evidence="1">
    <location>
        <begin position="322"/>
        <end position="349"/>
    </location>
</feature>
<proteinExistence type="predicted"/>
<name>A0A7K4AGA5_METSH</name>
<evidence type="ECO:0000313" key="2">
    <source>
        <dbReference type="EMBL" id="NLJ22028.1"/>
    </source>
</evidence>
<organism evidence="2 3">
    <name type="scientific">Methanothrix soehngenii</name>
    <name type="common">Methanosaeta concilii</name>
    <dbReference type="NCBI Taxonomy" id="2223"/>
    <lineage>
        <taxon>Archaea</taxon>
        <taxon>Methanobacteriati</taxon>
        <taxon>Methanobacteriota</taxon>
        <taxon>Stenosarchaea group</taxon>
        <taxon>Methanomicrobia</taxon>
        <taxon>Methanotrichales</taxon>
        <taxon>Methanotrichaceae</taxon>
        <taxon>Methanothrix</taxon>
    </lineage>
</organism>
<dbReference type="InterPro" id="IPR017671">
    <property type="entry name" value="Methan_mark_9"/>
</dbReference>